<dbReference type="EMBL" id="JACHJV010000004">
    <property type="protein sequence ID" value="MBB4929063.1"/>
    <property type="molecule type" value="Genomic_DNA"/>
</dbReference>
<name>A0A7W7RCF5_KITKI</name>
<proteinExistence type="predicted"/>
<evidence type="ECO:0008006" key="3">
    <source>
        <dbReference type="Google" id="ProtNLM"/>
    </source>
</evidence>
<evidence type="ECO:0000313" key="2">
    <source>
        <dbReference type="Proteomes" id="UP000540506"/>
    </source>
</evidence>
<dbReference type="InterPro" id="IPR027417">
    <property type="entry name" value="P-loop_NTPase"/>
</dbReference>
<protein>
    <recommendedName>
        <fullName evidence="3">Serine kinase</fullName>
    </recommendedName>
</protein>
<organism evidence="1 2">
    <name type="scientific">Kitasatospora kifunensis</name>
    <name type="common">Streptomyces kifunensis</name>
    <dbReference type="NCBI Taxonomy" id="58351"/>
    <lineage>
        <taxon>Bacteria</taxon>
        <taxon>Bacillati</taxon>
        <taxon>Actinomycetota</taxon>
        <taxon>Actinomycetes</taxon>
        <taxon>Kitasatosporales</taxon>
        <taxon>Streptomycetaceae</taxon>
        <taxon>Kitasatospora</taxon>
    </lineage>
</organism>
<accession>A0A7W7RCF5</accession>
<dbReference type="SUPFAM" id="SSF53795">
    <property type="entry name" value="PEP carboxykinase-like"/>
    <property type="match status" value="1"/>
</dbReference>
<dbReference type="Proteomes" id="UP000540506">
    <property type="component" value="Unassembled WGS sequence"/>
</dbReference>
<keyword evidence="2" id="KW-1185">Reference proteome</keyword>
<evidence type="ECO:0000313" key="1">
    <source>
        <dbReference type="EMBL" id="MBB4929063.1"/>
    </source>
</evidence>
<reference evidence="1 2" key="1">
    <citation type="submission" date="2020-08" db="EMBL/GenBank/DDBJ databases">
        <title>Sequencing the genomes of 1000 actinobacteria strains.</title>
        <authorList>
            <person name="Klenk H.-P."/>
        </authorList>
    </citation>
    <scope>NUCLEOTIDE SEQUENCE [LARGE SCALE GENOMIC DNA]</scope>
    <source>
        <strain evidence="1 2">DSM 41654</strain>
    </source>
</reference>
<dbReference type="Gene3D" id="3.40.50.300">
    <property type="entry name" value="P-loop containing nucleotide triphosphate hydrolases"/>
    <property type="match status" value="1"/>
</dbReference>
<dbReference type="RefSeq" id="WP_246562365.1">
    <property type="nucleotide sequence ID" value="NZ_JACHJV010000004.1"/>
</dbReference>
<sequence length="292" mass="30647">MSTAVAVTTGHVTAVLRLPDGTDTAAAARAARMLPGGWHLAPAAGPARLDIGAGPASITATARTIRLRLPARQLPTDTLAYVTYTALERLRQQRHLVSVHANALVAPDGRAVLLLGSKGTGKTTTTLALAGHGWTHAGDDLVVLAEDGDGTLSVLPGKPTAALRPADPALHHLPKPLLDLAPFALRPAPLALIVRLGVHPAAATGRLAAATPFTVNERLRLHEMLARYISGLPTPLTGVSRAPFGPVWPIDTPSCARWRCHLLGRLERTPYLYLHAPSAQAAADLIAREYTG</sequence>
<comment type="caution">
    <text evidence="1">The sequence shown here is derived from an EMBL/GenBank/DDBJ whole genome shotgun (WGS) entry which is preliminary data.</text>
</comment>
<dbReference type="AlphaFoldDB" id="A0A7W7RCF5"/>
<gene>
    <name evidence="1" type="ORF">FHR34_008162</name>
</gene>